<evidence type="ECO:0000259" key="1">
    <source>
        <dbReference type="Pfam" id="PF14104"/>
    </source>
</evidence>
<proteinExistence type="predicted"/>
<accession>A0A1G4RSG0</accession>
<organism evidence="2 3">
    <name type="scientific">Paenibacillus tianmuensis</name>
    <dbReference type="NCBI Taxonomy" id="624147"/>
    <lineage>
        <taxon>Bacteria</taxon>
        <taxon>Bacillati</taxon>
        <taxon>Bacillota</taxon>
        <taxon>Bacilli</taxon>
        <taxon>Bacillales</taxon>
        <taxon>Paenibacillaceae</taxon>
        <taxon>Paenibacillus</taxon>
    </lineage>
</organism>
<name>A0A1G4RSG0_9BACL</name>
<dbReference type="EMBL" id="FMTT01000019">
    <property type="protein sequence ID" value="SCW59942.1"/>
    <property type="molecule type" value="Genomic_DNA"/>
</dbReference>
<dbReference type="OrthoDB" id="2492750at2"/>
<reference evidence="3" key="1">
    <citation type="submission" date="2016-10" db="EMBL/GenBank/DDBJ databases">
        <authorList>
            <person name="Varghese N."/>
            <person name="Submissions S."/>
        </authorList>
    </citation>
    <scope>NUCLEOTIDE SEQUENCE [LARGE SCALE GENOMIC DNA]</scope>
    <source>
        <strain evidence="3">CGMCC 1.8946</strain>
    </source>
</reference>
<protein>
    <recommendedName>
        <fullName evidence="1">DUF4277 domain-containing protein</fullName>
    </recommendedName>
</protein>
<evidence type="ECO:0000313" key="2">
    <source>
        <dbReference type="EMBL" id="SCW59942.1"/>
    </source>
</evidence>
<dbReference type="PANTHER" id="PTHR34614:SF2">
    <property type="entry name" value="TRANSPOSASE IS4-LIKE DOMAIN-CONTAINING PROTEIN"/>
    <property type="match status" value="1"/>
</dbReference>
<sequence length="379" mass="43560">MNTPLKTYSYTSGPAVLVDRLCREIEFEQTLNELLPWDASRCKLSPGARIKALVINVLSGKDPLCHVKRFYRDQDVELLFGDGVTADDLNDDALARALDKLHEATPWKVYSTLAIRTMRKLGLPISTLHNDTTSVSLHSAYEGEADLKIVRGHSKDYRPNLKQIMLGLAVSPERIPILANVENGNTSDKTWNFTFIRKLRQTLGQEDWQQLLYVADSALITKRNLKYMKRLHLRFVSRLPDLFSVCEEVKRAAWESGAWQEIGRLSQGPSAAEYRIQSMERRIDGRSFRLIVVYSSNLDARKQRALDSTLKKEEERLTRLIRKLGETEFHCESDAWQAIQRFNSEQRSAWFQWKLGVQTVTRPAKRTGRGRPKKEEPLS</sequence>
<gene>
    <name evidence="2" type="ORF">SAMN04487970_10191</name>
</gene>
<dbReference type="AlphaFoldDB" id="A0A1G4RSG0"/>
<dbReference type="InterPro" id="IPR047654">
    <property type="entry name" value="IS1634_transpos"/>
</dbReference>
<dbReference type="NCBIfam" id="NF033559">
    <property type="entry name" value="transpos_IS1634"/>
    <property type="match status" value="1"/>
</dbReference>
<dbReference type="PANTHER" id="PTHR34614">
    <property type="match status" value="1"/>
</dbReference>
<dbReference type="RefSeq" id="WP_143006890.1">
    <property type="nucleotide sequence ID" value="NZ_FMTT01000019.1"/>
</dbReference>
<dbReference type="Pfam" id="PF14104">
    <property type="entry name" value="DUF4277"/>
    <property type="match status" value="1"/>
</dbReference>
<dbReference type="Proteomes" id="UP000198601">
    <property type="component" value="Unassembled WGS sequence"/>
</dbReference>
<keyword evidence="3" id="KW-1185">Reference proteome</keyword>
<feature type="non-terminal residue" evidence="2">
    <location>
        <position position="379"/>
    </location>
</feature>
<dbReference type="STRING" id="624147.SAMN04487970_10191"/>
<feature type="domain" description="DUF4277" evidence="1">
    <location>
        <begin position="17"/>
        <end position="114"/>
    </location>
</feature>
<dbReference type="InterPro" id="IPR025457">
    <property type="entry name" value="DUF4277"/>
</dbReference>
<evidence type="ECO:0000313" key="3">
    <source>
        <dbReference type="Proteomes" id="UP000198601"/>
    </source>
</evidence>